<dbReference type="GeneTree" id="ENSGT00500000045246"/>
<proteinExistence type="predicted"/>
<dbReference type="AlphaFoldDB" id="A0A384BQ21"/>
<feature type="compositionally biased region" description="Basic and acidic residues" evidence="1">
    <location>
        <begin position="646"/>
        <end position="655"/>
    </location>
</feature>
<evidence type="ECO:0000313" key="4">
    <source>
        <dbReference type="RefSeq" id="XP_008684691.1"/>
    </source>
</evidence>
<dbReference type="GeneID" id="103658957"/>
<gene>
    <name evidence="2 4" type="primary">LOC103658957</name>
</gene>
<dbReference type="KEGG" id="umr:103658957"/>
<dbReference type="Ensembl" id="ENSUMAT00000004003.1">
    <property type="protein sequence ID" value="ENSUMAP00000003251.1"/>
    <property type="gene ID" value="ENSUMAG00000002781.1"/>
</dbReference>
<feature type="compositionally biased region" description="Basic residues" evidence="1">
    <location>
        <begin position="477"/>
        <end position="488"/>
    </location>
</feature>
<name>A0A384BQ21_URSMA</name>
<dbReference type="Proteomes" id="UP000261680">
    <property type="component" value="Unplaced"/>
</dbReference>
<feature type="compositionally biased region" description="Basic and acidic residues" evidence="1">
    <location>
        <begin position="79"/>
        <end position="99"/>
    </location>
</feature>
<evidence type="ECO:0000313" key="2">
    <source>
        <dbReference type="Ensembl" id="ENSUMAP00000003251"/>
    </source>
</evidence>
<sequence length="665" mass="74294">MAAYWLNVVTGCGDRVANYCVLFLGFRNGSLYFPYSVVLGESPGFLIPQSPLPTALNRRPMFCNTAQFRQCSGYGKTMKTKETQTEPHQAENRTRKQDTYSEGDMVTSIPTSHIDTETDNIPEAIDGVLSSVAQKQQLHGESPAPNTLYRTSPQVNFASEEGKMRLEQSKGSPVTQFWKTLKETIRLYDLAYGKAMPDIMVQHGGISQSSPESGSVLHNCQEGADGITCKDEESTIWSEQCHDVRREEEVKSGSIMDMNLGKEKGYAAGPQFVSSPDEAKDRDEIQETLNTSLCQSSGDGNKLQQERPVYSRNKAVEDLSLQSKSRSPISFGESMPDNGSGGRGLPVKVDKGEVVESNSYPENYVPPPNPLAQVEGIQCDMSRWLDAEHEKSPESSPQSRRAAEEEAVRCGEMDEVVERDSYSKYVPSPACLAQMNSRGVDEGIQCDGSWWQDAELEKSPEQMPSKDEESSPDCKTKGSRRKTIRSGKRSTDEEEMTMNEEIEEEDRENFKKYAKSKKTVKGRKQKSLSNFSSGNTVYLLKKNAVLNTVLPKDSEDCELEEEAEGEMYEIECLFEEVSPLGPVTSSKGRIYRKAGRIIRMPPECSLSPQLIVWPTRNKYRVKLGEYKSIPTVCNVTGQDGRFRGERTMAKQEGLESKTASHKPWQ</sequence>
<feature type="region of interest" description="Disordered" evidence="1">
    <location>
        <begin position="646"/>
        <end position="665"/>
    </location>
</feature>
<accession>A0A384BQ21</accession>
<keyword evidence="3" id="KW-1185">Reference proteome</keyword>
<evidence type="ECO:0000313" key="3">
    <source>
        <dbReference type="Proteomes" id="UP000261680"/>
    </source>
</evidence>
<feature type="region of interest" description="Disordered" evidence="1">
    <location>
        <begin position="78"/>
        <end position="99"/>
    </location>
</feature>
<evidence type="ECO:0000256" key="1">
    <source>
        <dbReference type="SAM" id="MobiDB-lite"/>
    </source>
</evidence>
<feature type="region of interest" description="Disordered" evidence="1">
    <location>
        <begin position="387"/>
        <end position="409"/>
    </location>
</feature>
<feature type="region of interest" description="Disordered" evidence="1">
    <location>
        <begin position="457"/>
        <end position="509"/>
    </location>
</feature>
<protein>
    <submittedName>
        <fullName evidence="2">Uncharacterized LOC103658957</fullName>
    </submittedName>
    <submittedName>
        <fullName evidence="4">Uncharacterized protein LOC103658957</fullName>
    </submittedName>
</protein>
<reference evidence="2" key="1">
    <citation type="submission" date="2019-03" db="UniProtKB">
        <authorList>
            <consortium name="Ensembl"/>
        </authorList>
    </citation>
    <scope>IDENTIFICATION</scope>
</reference>
<dbReference type="OrthoDB" id="9946561at2759"/>
<feature type="region of interest" description="Disordered" evidence="1">
    <location>
        <begin position="317"/>
        <end position="345"/>
    </location>
</feature>
<dbReference type="PANTHER" id="PTHR38654">
    <property type="entry name" value="BUCKY BALL-RELATED"/>
    <property type="match status" value="1"/>
</dbReference>
<reference evidence="4" key="2">
    <citation type="submission" date="2025-04" db="UniProtKB">
        <authorList>
            <consortium name="RefSeq"/>
        </authorList>
    </citation>
    <scope>IDENTIFICATION</scope>
    <source>
        <tissue evidence="4">Whole blood</tissue>
    </source>
</reference>
<organism evidence="3 4">
    <name type="scientific">Ursus maritimus</name>
    <name type="common">Polar bear</name>
    <name type="synonym">Thalarctos maritimus</name>
    <dbReference type="NCBI Taxonomy" id="29073"/>
    <lineage>
        <taxon>Eukaryota</taxon>
        <taxon>Metazoa</taxon>
        <taxon>Chordata</taxon>
        <taxon>Craniata</taxon>
        <taxon>Vertebrata</taxon>
        <taxon>Euteleostomi</taxon>
        <taxon>Mammalia</taxon>
        <taxon>Eutheria</taxon>
        <taxon>Laurasiatheria</taxon>
        <taxon>Carnivora</taxon>
        <taxon>Caniformia</taxon>
        <taxon>Ursidae</taxon>
        <taxon>Ursus</taxon>
    </lineage>
</organism>
<dbReference type="RefSeq" id="XP_008684691.1">
    <property type="nucleotide sequence ID" value="XM_008686469.2"/>
</dbReference>
<feature type="compositionally biased region" description="Acidic residues" evidence="1">
    <location>
        <begin position="492"/>
        <end position="507"/>
    </location>
</feature>
<dbReference type="PANTHER" id="PTHR38654:SF1">
    <property type="entry name" value="BUCKY BALL"/>
    <property type="match status" value="1"/>
</dbReference>
<dbReference type="OMA" id="SEEYWVM"/>
<feature type="compositionally biased region" description="Basic and acidic residues" evidence="1">
    <location>
        <begin position="457"/>
        <end position="476"/>
    </location>
</feature>
<dbReference type="InterPro" id="IPR053309">
    <property type="entry name" value="Balbiani_Body_Formation"/>
</dbReference>